<feature type="region of interest" description="Disordered" evidence="1">
    <location>
        <begin position="1"/>
        <end position="38"/>
    </location>
</feature>
<dbReference type="EMBL" id="CP086322">
    <property type="protein sequence ID" value="UQA91263.1"/>
    <property type="molecule type" value="Genomic_DNA"/>
</dbReference>
<name>A0ABY4M216_9ACTN</name>
<evidence type="ECO:0000313" key="4">
    <source>
        <dbReference type="Proteomes" id="UP000830115"/>
    </source>
</evidence>
<feature type="domain" description="dATP/dGTP diphosphohydrolase N-terminal" evidence="2">
    <location>
        <begin position="32"/>
        <end position="120"/>
    </location>
</feature>
<evidence type="ECO:0000313" key="3">
    <source>
        <dbReference type="EMBL" id="UQA91263.1"/>
    </source>
</evidence>
<evidence type="ECO:0000256" key="1">
    <source>
        <dbReference type="SAM" id="MobiDB-lite"/>
    </source>
</evidence>
<reference evidence="3" key="1">
    <citation type="submission" date="2021-10" db="EMBL/GenBank/DDBJ databases">
        <title>Streptomyces nigrumlapis sp.nov.,an antimicrobial producing actinobacterium isolated from Black Gobi rocks.</title>
        <authorList>
            <person name="Wen Y."/>
            <person name="Zhang W."/>
            <person name="Liu X.G."/>
        </authorList>
    </citation>
    <scope>NUCLEOTIDE SEQUENCE</scope>
    <source>
        <strain evidence="3">ST13-2-2</strain>
    </source>
</reference>
<accession>A0ABY4M216</accession>
<dbReference type="InterPro" id="IPR044038">
    <property type="entry name" value="dATP/dGTP_diPOhydrolase_N"/>
</dbReference>
<dbReference type="Pfam" id="PF18909">
    <property type="entry name" value="dGTP_diPhyd_N"/>
    <property type="match status" value="1"/>
</dbReference>
<gene>
    <name evidence="3" type="ORF">K9S39_04660</name>
</gene>
<organism evidence="3 4">
    <name type="scientific">Streptomyces halobius</name>
    <dbReference type="NCBI Taxonomy" id="2879846"/>
    <lineage>
        <taxon>Bacteria</taxon>
        <taxon>Bacillati</taxon>
        <taxon>Actinomycetota</taxon>
        <taxon>Actinomycetes</taxon>
        <taxon>Kitasatosporales</taxon>
        <taxon>Streptomycetaceae</taxon>
        <taxon>Streptomyces</taxon>
    </lineage>
</organism>
<sequence>MTHKYIAAAQQPQYETKDSGQRDEFSSGMLREPDTGQPRFDVLVPETVPFDEQLLTRCAAPMEGGAQKYSPRNWEKADSAAELERMKASAFRHVMQWLTGETDEDHAAAVVFNLLAVETTAYRIEQGVKNGELGF</sequence>
<proteinExistence type="predicted"/>
<protein>
    <submittedName>
        <fullName evidence="3">DUF5664 domain-containing protein</fullName>
    </submittedName>
</protein>
<evidence type="ECO:0000259" key="2">
    <source>
        <dbReference type="Pfam" id="PF18909"/>
    </source>
</evidence>
<dbReference type="Proteomes" id="UP000830115">
    <property type="component" value="Chromosome"/>
</dbReference>
<dbReference type="RefSeq" id="WP_248862070.1">
    <property type="nucleotide sequence ID" value="NZ_CP086322.1"/>
</dbReference>
<keyword evidence="4" id="KW-1185">Reference proteome</keyword>
<feature type="compositionally biased region" description="Basic and acidic residues" evidence="1">
    <location>
        <begin position="15"/>
        <end position="25"/>
    </location>
</feature>